<protein>
    <submittedName>
        <fullName evidence="3">Uncharacterized protein</fullName>
    </submittedName>
</protein>
<keyword evidence="2" id="KW-1185">Reference proteome</keyword>
<proteinExistence type="predicted"/>
<sequence length="242" mass="27478">MSGGEESSPGRLGSEGVGRRRHQERPRAMGARERGGSEEEVSRSIIDHSSSPLSRYQEVWVPPSLPHLTQTFQRSVIPRSYDPWASPGMRALTDLAQAFDGFCGLLKRASGEVRARFPVCPDRRTMALFVCAEGLFDLWSVSWVEVLYLNKEKKTNNPPERLLLKVICVTLKHRSLMFHSKERKICSSFHSLLSFGDFLFLTSFNSMLSPWELRKEFPEKRSHAAHQNSVPVSSVLYTHALF</sequence>
<accession>A0A1I7YXY5</accession>
<dbReference type="WBParaSite" id="L893_g20823.t1">
    <property type="protein sequence ID" value="L893_g20823.t1"/>
    <property type="gene ID" value="L893_g20823"/>
</dbReference>
<feature type="compositionally biased region" description="Basic and acidic residues" evidence="1">
    <location>
        <begin position="25"/>
        <end position="46"/>
    </location>
</feature>
<name>A0A1I7YXY5_9BILA</name>
<dbReference type="Proteomes" id="UP000095287">
    <property type="component" value="Unplaced"/>
</dbReference>
<feature type="region of interest" description="Disordered" evidence="1">
    <location>
        <begin position="1"/>
        <end position="47"/>
    </location>
</feature>
<evidence type="ECO:0000313" key="2">
    <source>
        <dbReference type="Proteomes" id="UP000095287"/>
    </source>
</evidence>
<reference evidence="3" key="1">
    <citation type="submission" date="2016-11" db="UniProtKB">
        <authorList>
            <consortium name="WormBaseParasite"/>
        </authorList>
    </citation>
    <scope>IDENTIFICATION</scope>
</reference>
<dbReference type="AlphaFoldDB" id="A0A1I7YXY5"/>
<organism evidence="2 3">
    <name type="scientific">Steinernema glaseri</name>
    <dbReference type="NCBI Taxonomy" id="37863"/>
    <lineage>
        <taxon>Eukaryota</taxon>
        <taxon>Metazoa</taxon>
        <taxon>Ecdysozoa</taxon>
        <taxon>Nematoda</taxon>
        <taxon>Chromadorea</taxon>
        <taxon>Rhabditida</taxon>
        <taxon>Tylenchina</taxon>
        <taxon>Panagrolaimomorpha</taxon>
        <taxon>Strongyloidoidea</taxon>
        <taxon>Steinernematidae</taxon>
        <taxon>Steinernema</taxon>
    </lineage>
</organism>
<evidence type="ECO:0000313" key="3">
    <source>
        <dbReference type="WBParaSite" id="L893_g20823.t1"/>
    </source>
</evidence>
<evidence type="ECO:0000256" key="1">
    <source>
        <dbReference type="SAM" id="MobiDB-lite"/>
    </source>
</evidence>